<dbReference type="InterPro" id="IPR025392">
    <property type="entry name" value="DUF4124"/>
</dbReference>
<accession>A0A6N1X9F1</accession>
<sequence>MHCRHWVIAIGLAGWTCVPAWAVYKCVDANGRVTFQQSACSGATQGAKLDVQPASGYPASPPPSNAATADSSSPRASEADRLNALSARLAKENRLSTLNNLSIGGAQDDIARARRQCQAELDAVRNRKKLASNDLAGATWEQSLSAEMQAIAAQCDTEQRRLQAILDRYLTEKQDLERELAKP</sequence>
<dbReference type="EMBL" id="CP054840">
    <property type="protein sequence ID" value="QKV55013.1"/>
    <property type="molecule type" value="Genomic_DNA"/>
</dbReference>
<evidence type="ECO:0000256" key="1">
    <source>
        <dbReference type="SAM" id="MobiDB-lite"/>
    </source>
</evidence>
<gene>
    <name evidence="3" type="ORF">HUK68_10005</name>
</gene>
<feature type="region of interest" description="Disordered" evidence="1">
    <location>
        <begin position="51"/>
        <end position="80"/>
    </location>
</feature>
<dbReference type="AlphaFoldDB" id="A0A6N1X9F1"/>
<evidence type="ECO:0000259" key="2">
    <source>
        <dbReference type="Pfam" id="PF13511"/>
    </source>
</evidence>
<name>A0A6N1X9F1_9BURK</name>
<feature type="domain" description="DUF4124" evidence="2">
    <location>
        <begin position="22"/>
        <end position="63"/>
    </location>
</feature>
<organism evidence="3 4">
    <name type="scientific">Comamonas antarctica</name>
    <dbReference type="NCBI Taxonomy" id="2743470"/>
    <lineage>
        <taxon>Bacteria</taxon>
        <taxon>Pseudomonadati</taxon>
        <taxon>Pseudomonadota</taxon>
        <taxon>Betaproteobacteria</taxon>
        <taxon>Burkholderiales</taxon>
        <taxon>Comamonadaceae</taxon>
        <taxon>Comamonas</taxon>
    </lineage>
</organism>
<evidence type="ECO:0000313" key="3">
    <source>
        <dbReference type="EMBL" id="QKV55013.1"/>
    </source>
</evidence>
<dbReference type="Pfam" id="PF13511">
    <property type="entry name" value="DUF4124"/>
    <property type="match status" value="1"/>
</dbReference>
<dbReference type="Proteomes" id="UP000509579">
    <property type="component" value="Chromosome"/>
</dbReference>
<reference evidence="3 4" key="1">
    <citation type="submission" date="2020-06" db="EMBL/GenBank/DDBJ databases">
        <title>Acidovorax antarctica sp. nov., isolated from Corinth ice sheet soil, Antarctic Fields Peninsula.</title>
        <authorList>
            <person name="Xu Q."/>
            <person name="Peng F."/>
        </authorList>
    </citation>
    <scope>NUCLEOTIDE SEQUENCE [LARGE SCALE GENOMIC DNA]</scope>
    <source>
        <strain evidence="3 4">16-35-5</strain>
    </source>
</reference>
<feature type="compositionally biased region" description="Low complexity" evidence="1">
    <location>
        <begin position="65"/>
        <end position="74"/>
    </location>
</feature>
<keyword evidence="4" id="KW-1185">Reference proteome</keyword>
<evidence type="ECO:0000313" key="4">
    <source>
        <dbReference type="Proteomes" id="UP000509579"/>
    </source>
</evidence>
<protein>
    <submittedName>
        <fullName evidence="3">DUF4124 domain-containing protein</fullName>
    </submittedName>
</protein>
<dbReference type="KEGG" id="aant:HUK68_10005"/>
<proteinExistence type="predicted"/>